<dbReference type="Pfam" id="PF06369">
    <property type="entry name" value="Anemone_cytotox"/>
    <property type="match status" value="1"/>
</dbReference>
<dbReference type="GO" id="GO:0046930">
    <property type="term" value="C:pore complex"/>
    <property type="evidence" value="ECO:0007669"/>
    <property type="project" value="InterPro"/>
</dbReference>
<sequence length="157" mass="17259">MPETAEAVSATLTTDRNCTVEITNLSSFCLIDPKVFMSSGLWFHPPQPTIRSPMTEVCSFSKDELKLEGAVGVLTYDLFDMKTPKAAERLAIMFSVPIDKILFKNLLGVGVFEAERTCDNSLYKHMSEGKDTHFTRIEGGTSGLVHGGTGLILHCKK</sequence>
<proteinExistence type="predicted"/>
<dbReference type="OrthoDB" id="2304600at2759"/>
<evidence type="ECO:0000313" key="1">
    <source>
        <dbReference type="Proteomes" id="UP000515152"/>
    </source>
</evidence>
<dbReference type="PANTHER" id="PTHR40388">
    <property type="entry name" value="BRYOPORIN"/>
    <property type="match status" value="1"/>
</dbReference>
<accession>A0A8M1KLA9</accession>
<dbReference type="AlphaFoldDB" id="A0A8M1KLA9"/>
<dbReference type="Proteomes" id="UP000515152">
    <property type="component" value="Chromosome 1"/>
</dbReference>
<dbReference type="GO" id="GO:0051715">
    <property type="term" value="P:cytolysis in another organism"/>
    <property type="evidence" value="ECO:0007669"/>
    <property type="project" value="InterPro"/>
</dbReference>
<dbReference type="InterPro" id="IPR009104">
    <property type="entry name" value="Anemon_actinoporin-like"/>
</dbReference>
<keyword evidence="1" id="KW-1185">Reference proteome</keyword>
<dbReference type="KEGG" id="char:122133221"/>
<dbReference type="GeneID" id="122133221"/>
<dbReference type="PANTHER" id="PTHR40388:SF3">
    <property type="entry name" value="DELTA-ACTITOXIN-AEQ1C-LIKE"/>
    <property type="match status" value="1"/>
</dbReference>
<dbReference type="InterPro" id="IPR050677">
    <property type="entry name" value="Actinoporin_PFT"/>
</dbReference>
<dbReference type="GO" id="GO:0015267">
    <property type="term" value="F:channel activity"/>
    <property type="evidence" value="ECO:0007669"/>
    <property type="project" value="InterPro"/>
</dbReference>
<name>A0A8M1KLA9_CLUHA</name>
<dbReference type="GO" id="GO:0046931">
    <property type="term" value="P:pore complex assembly"/>
    <property type="evidence" value="ECO:0007669"/>
    <property type="project" value="InterPro"/>
</dbReference>
<dbReference type="RefSeq" id="XP_042564841.1">
    <property type="nucleotide sequence ID" value="XM_042708907.1"/>
</dbReference>
<protein>
    <submittedName>
        <fullName evidence="2">Bryoporin-like</fullName>
    </submittedName>
</protein>
<dbReference type="GO" id="GO:0006812">
    <property type="term" value="P:monoatomic cation transport"/>
    <property type="evidence" value="ECO:0007669"/>
    <property type="project" value="InterPro"/>
</dbReference>
<organism evidence="1 2">
    <name type="scientific">Clupea harengus</name>
    <name type="common">Atlantic herring</name>
    <dbReference type="NCBI Taxonomy" id="7950"/>
    <lineage>
        <taxon>Eukaryota</taxon>
        <taxon>Metazoa</taxon>
        <taxon>Chordata</taxon>
        <taxon>Craniata</taxon>
        <taxon>Vertebrata</taxon>
        <taxon>Euteleostomi</taxon>
        <taxon>Actinopterygii</taxon>
        <taxon>Neopterygii</taxon>
        <taxon>Teleostei</taxon>
        <taxon>Clupei</taxon>
        <taxon>Clupeiformes</taxon>
        <taxon>Clupeoidei</taxon>
        <taxon>Clupeidae</taxon>
        <taxon>Clupea</taxon>
    </lineage>
</organism>
<gene>
    <name evidence="2" type="primary">LOC122133221</name>
</gene>
<evidence type="ECO:0000313" key="2">
    <source>
        <dbReference type="RefSeq" id="XP_042564841.1"/>
    </source>
</evidence>
<reference evidence="2" key="1">
    <citation type="submission" date="2025-08" db="UniProtKB">
        <authorList>
            <consortium name="RefSeq"/>
        </authorList>
    </citation>
    <scope>IDENTIFICATION</scope>
</reference>